<evidence type="ECO:0000313" key="2">
    <source>
        <dbReference type="Proteomes" id="UP000285278"/>
    </source>
</evidence>
<dbReference type="EMBL" id="QXJK01000001">
    <property type="protein sequence ID" value="RIX36715.1"/>
    <property type="molecule type" value="Genomic_DNA"/>
</dbReference>
<dbReference type="AlphaFoldDB" id="A0A418QA58"/>
<dbReference type="InterPro" id="IPR009003">
    <property type="entry name" value="Peptidase_S1_PA"/>
</dbReference>
<dbReference type="SUPFAM" id="SSF50494">
    <property type="entry name" value="Trypsin-like serine proteases"/>
    <property type="match status" value="1"/>
</dbReference>
<dbReference type="CDD" id="cd21112">
    <property type="entry name" value="alphaLP-like"/>
    <property type="match status" value="1"/>
</dbReference>
<dbReference type="STRING" id="1451189.CFAL_08750"/>
<sequence length="260" mass="26569">MTVAASVVAPQATAQSLSSDPMLSYEIKPFDDLLNATGEPGPHRVPGHYFTSPQPLQAQLDIAPTALVGPSTPVIVGESVCTLAVTGVDRDGHKVGITAGHCGKAGDPVTSFDLPSTGQIGTFVRAGEPDYGVIEFNDDVQLTRTYNNVTIDQLGGAQPGPFQQLCKTGVTTGTKCGPFLGVSEPFLISHICGSIGDSGGPLYQDRRLVGIVNGGVGQLPSCHTPLQGPIHAPVAGMSWNAIAAGMDKVGGIGAGFALPA</sequence>
<evidence type="ECO:0000313" key="1">
    <source>
        <dbReference type="EMBL" id="RIX36715.1"/>
    </source>
</evidence>
<dbReference type="Proteomes" id="UP000285278">
    <property type="component" value="Unassembled WGS sequence"/>
</dbReference>
<dbReference type="RefSeq" id="WP_119664073.1">
    <property type="nucleotide sequence ID" value="NZ_QXJK01000001.1"/>
</dbReference>
<comment type="caution">
    <text evidence="1">The sequence shown here is derived from an EMBL/GenBank/DDBJ whole genome shotgun (WGS) entry which is preliminary data.</text>
</comment>
<reference evidence="1 2" key="1">
    <citation type="submission" date="2018-09" db="EMBL/GenBank/DDBJ databases">
        <title>Optimization and identification of Corynebacterium falsenii FN1-14 from fish paste.</title>
        <authorList>
            <person name="Daroonpunt R."/>
            <person name="Tanasupawat S."/>
        </authorList>
    </citation>
    <scope>NUCLEOTIDE SEQUENCE [LARGE SCALE GENOMIC DNA]</scope>
    <source>
        <strain evidence="1 2">FN1-14</strain>
    </source>
</reference>
<organism evidence="1 2">
    <name type="scientific">Corynebacterium falsenii</name>
    <dbReference type="NCBI Taxonomy" id="108486"/>
    <lineage>
        <taxon>Bacteria</taxon>
        <taxon>Bacillati</taxon>
        <taxon>Actinomycetota</taxon>
        <taxon>Actinomycetes</taxon>
        <taxon>Mycobacteriales</taxon>
        <taxon>Corynebacteriaceae</taxon>
        <taxon>Corynebacterium</taxon>
    </lineage>
</organism>
<proteinExistence type="predicted"/>
<dbReference type="Gene3D" id="2.40.10.10">
    <property type="entry name" value="Trypsin-like serine proteases"/>
    <property type="match status" value="2"/>
</dbReference>
<name>A0A418QA58_9CORY</name>
<keyword evidence="2" id="KW-1185">Reference proteome</keyword>
<gene>
    <name evidence="1" type="ORF">D3M95_00430</name>
</gene>
<accession>A0A418QA58</accession>
<dbReference type="OrthoDB" id="4536940at2"/>
<protein>
    <submittedName>
        <fullName evidence="1">Uncharacterized protein</fullName>
    </submittedName>
</protein>
<dbReference type="InterPro" id="IPR043504">
    <property type="entry name" value="Peptidase_S1_PA_chymotrypsin"/>
</dbReference>